<dbReference type="EMBL" id="DS995705">
    <property type="protein sequence ID" value="EEQ32750.1"/>
    <property type="molecule type" value="Genomic_DNA"/>
</dbReference>
<proteinExistence type="predicted"/>
<evidence type="ECO:0000313" key="2">
    <source>
        <dbReference type="Proteomes" id="UP000002035"/>
    </source>
</evidence>
<dbReference type="GeneID" id="9224947"/>
<gene>
    <name evidence="1" type="ORF">MCYG_05569</name>
</gene>
<sequence>MLRPALRCQQRVRSAGVKTERSYRSAYFVWSIWSRREGFMFGCSDAMGQQGGPSDTPSLHCLQVDLLAALKNQYNYAHLLVRKDASGVNGQRRARTNSVWLAWVWAWGEKGEGKKGHGVRRMYDYRKKGKRRLIHQESP</sequence>
<keyword evidence="2" id="KW-1185">Reference proteome</keyword>
<accession>C5FS97</accession>
<dbReference type="VEuPathDB" id="FungiDB:MCYG_05569"/>
<organism evidence="1 2">
    <name type="scientific">Arthroderma otae (strain ATCC MYA-4605 / CBS 113480)</name>
    <name type="common">Microsporum canis</name>
    <dbReference type="NCBI Taxonomy" id="554155"/>
    <lineage>
        <taxon>Eukaryota</taxon>
        <taxon>Fungi</taxon>
        <taxon>Dikarya</taxon>
        <taxon>Ascomycota</taxon>
        <taxon>Pezizomycotina</taxon>
        <taxon>Eurotiomycetes</taxon>
        <taxon>Eurotiomycetidae</taxon>
        <taxon>Onygenales</taxon>
        <taxon>Arthrodermataceae</taxon>
        <taxon>Microsporum</taxon>
    </lineage>
</organism>
<reference evidence="2" key="1">
    <citation type="journal article" date="2012" name="MBio">
        <title>Comparative genome analysis of Trichophyton rubrum and related dermatophytes reveals candidate genes involved in infection.</title>
        <authorList>
            <person name="Martinez D.A."/>
            <person name="Oliver B.G."/>
            <person name="Graeser Y."/>
            <person name="Goldberg J.M."/>
            <person name="Li W."/>
            <person name="Martinez-Rossi N.M."/>
            <person name="Monod M."/>
            <person name="Shelest E."/>
            <person name="Barton R.C."/>
            <person name="Birch E."/>
            <person name="Brakhage A.A."/>
            <person name="Chen Z."/>
            <person name="Gurr S.J."/>
            <person name="Heiman D."/>
            <person name="Heitman J."/>
            <person name="Kosti I."/>
            <person name="Rossi A."/>
            <person name="Saif S."/>
            <person name="Samalova M."/>
            <person name="Saunders C.W."/>
            <person name="Shea T."/>
            <person name="Summerbell R.C."/>
            <person name="Xu J."/>
            <person name="Young S."/>
            <person name="Zeng Q."/>
            <person name="Birren B.W."/>
            <person name="Cuomo C.A."/>
            <person name="White T.C."/>
        </authorList>
    </citation>
    <scope>NUCLEOTIDE SEQUENCE [LARGE SCALE GENOMIC DNA]</scope>
    <source>
        <strain evidence="2">ATCC MYA-4605 / CBS 113480</strain>
    </source>
</reference>
<protein>
    <submittedName>
        <fullName evidence="1">Uncharacterized protein</fullName>
    </submittedName>
</protein>
<dbReference type="HOGENOM" id="CLU_1844631_0_0_1"/>
<name>C5FS97_ARTOC</name>
<dbReference type="RefSeq" id="XP_002845700.1">
    <property type="nucleotide sequence ID" value="XM_002845654.1"/>
</dbReference>
<dbReference type="AlphaFoldDB" id="C5FS97"/>
<evidence type="ECO:0000313" key="1">
    <source>
        <dbReference type="EMBL" id="EEQ32750.1"/>
    </source>
</evidence>
<dbReference type="Proteomes" id="UP000002035">
    <property type="component" value="Unassembled WGS sequence"/>
</dbReference>